<feature type="domain" description="Bacteriophage tail tape measure C-terminal" evidence="1">
    <location>
        <begin position="532"/>
        <end position="605"/>
    </location>
</feature>
<dbReference type="Proteomes" id="UP000481421">
    <property type="component" value="Unassembled WGS sequence"/>
</dbReference>
<evidence type="ECO:0000313" key="2">
    <source>
        <dbReference type="EMBL" id="NEX48708.1"/>
    </source>
</evidence>
<comment type="caution">
    <text evidence="2">The sequence shown here is derived from an EMBL/GenBank/DDBJ whole genome shotgun (WGS) entry which is preliminary data.</text>
</comment>
<gene>
    <name evidence="2" type="ORF">G3572_21165</name>
</gene>
<dbReference type="Pfam" id="PF09718">
    <property type="entry name" value="Tape_meas_lam_C"/>
    <property type="match status" value="1"/>
</dbReference>
<dbReference type="EMBL" id="JAAIKE010000016">
    <property type="protein sequence ID" value="NEX48708.1"/>
    <property type="molecule type" value="Genomic_DNA"/>
</dbReference>
<name>A0A6B3RV78_9RHOB</name>
<dbReference type="AlphaFoldDB" id="A0A6B3RV78"/>
<accession>A0A6B3RV78</accession>
<sequence>MTEKRVSVRLAAVGGRQVRAELEGVGEAGARGFGRLSREMELANTRLAAFARRARIAAAAAAGALAAAATAMIRSGLSVVDAQAKLAASLDTTVESIQVLERAGDLAGVSMGQVEQAAMQLTRRLSQAAAGAGPATEALRRLRLSAGELQALPLDQRIALIQDRLADFVPEAERAAIASQLFGDRAALVFTRIDTATLRQATQDVRDFGVVVSEQDARQIERTNDAISRLGLIWRGLSNQLAVAAAPALEAVADAMAAVARTTGPLGIAIRMLFDNLGRLVSIAGTFAALMAGRWVAGLAAAALSVRGLATALVVLRGALIRTGIGALIVGAGELVYQFSRLVTGAGGFGNALELMGNVARAVWDGIKTTMGSLVDDFRALRADIEGIWTRLMAFLAGKWADFLGMIGPTFNAVADRIGADFQIDWFGAQSWASMLDHAASNAGTMAERFRQRAADTRAGAFDGVREAVTALVEAVRGSGEETEGALDAAAAGARRVAEALDEAETSAGRAGAAGRQAGADTATGAEDAVTGWQAVTAALADYAARAREIGADIGQALVGAFGAAENAVADFVRKGKFDFRDLVTSMIADLARLAARRFILGPLAGLLSGVLGGAGGMFASVLHAGGTVGAPGPGRMVPALAFAGAPRMHSGGWVGLKPDEVPAILQRGERVLSRREAAGYGGRGTAPSVNVTIMTRDAESFRQSRTQVAADIARAVSMGRRGL</sequence>
<reference evidence="2 3" key="1">
    <citation type="submission" date="2020-02" db="EMBL/GenBank/DDBJ databases">
        <title>Rhodobacter algicola sp. nov., isolated from microalga culture.</title>
        <authorList>
            <person name="Park C.-Y."/>
        </authorList>
    </citation>
    <scope>NUCLEOTIDE SEQUENCE [LARGE SCALE GENOMIC DNA]</scope>
    <source>
        <strain evidence="2 3">ETT8</strain>
    </source>
</reference>
<proteinExistence type="predicted"/>
<evidence type="ECO:0000259" key="1">
    <source>
        <dbReference type="Pfam" id="PF09718"/>
    </source>
</evidence>
<evidence type="ECO:0000313" key="3">
    <source>
        <dbReference type="Proteomes" id="UP000481421"/>
    </source>
</evidence>
<organism evidence="2 3">
    <name type="scientific">Pseudotabrizicola algicola</name>
    <dbReference type="NCBI Taxonomy" id="2709381"/>
    <lineage>
        <taxon>Bacteria</taxon>
        <taxon>Pseudomonadati</taxon>
        <taxon>Pseudomonadota</taxon>
        <taxon>Alphaproteobacteria</taxon>
        <taxon>Rhodobacterales</taxon>
        <taxon>Paracoccaceae</taxon>
        <taxon>Pseudotabrizicola</taxon>
    </lineage>
</organism>
<protein>
    <submittedName>
        <fullName evidence="2">Phage tail tape measure protein</fullName>
    </submittedName>
</protein>
<dbReference type="InterPro" id="IPR006431">
    <property type="entry name" value="Phage_tape_meas_C"/>
</dbReference>
<keyword evidence="3" id="KW-1185">Reference proteome</keyword>
<dbReference type="RefSeq" id="WP_164615593.1">
    <property type="nucleotide sequence ID" value="NZ_JAAIKE010000016.1"/>
</dbReference>